<sequence length="940" mass="104748">MTDSPVVPSVQPAASRALQARLQAWLAQTQADSPWIVWLHDAPAAPPPAAGGAPAWGGFGKSTLLRQVLATVRQRFPRLPIVSLDGLDAAAQERFRWVRQVVAHLEAASAWRAERFHTVWAQLQAEGRLPPVAPGVQRQVLDLDSRTRLWTALASDLAALRPHLPAQGPTLLVVVDHLDLLQPSPQTLVLAPGERFPERFGLPRVKTVLVSRQSPDWQQPLWCGRQHEIWPLAVPPWTPQDVQQALRRALDPAGLRAPSTLVQQASALLHQLTGGQPTLVQLACTQLAQGCLPLEELQRLPPQAVASRLLSPLDTLEGPLAWWLLVLAHWQPGPALPGIPLTRLAALLARLSAGERQAPPIALRTLVAALRQVPGVRLSGLRVPPQAAQDEAACVALQAELRRLLVQAGWEPQDPDRRFRRALSRVILAAASAEDQPAPPRSETEAAWQASLLEQLAQRLELDREAGLHWFERPFSRACLSGRRGLARALLETVREVEPLLTPPQRWQLRLWEVRLLRLEERPAQAQALLEHLRQEADPAWQDEQQEALLYEQARCALQQGRVREAIQVSEQCLALAQRRGNEERASTLQGQLGYLSRRLGHWEQALHSYAASLAYHQQRGSLAWSANLLNSIGHVYRLQGHLEAAWRYCWLGLRVREELWRQGQLDERAVGLSHGTLVPILLESGDLLQAEQHLRLAWECYAQVDDRKGLAATALRQGQLALLKGQCEEADAWFSQAEALVTGRAGEILDEEVWIASQCSRGRAAAAHARWPEAVARLQRACEHARHVQDRAQLALSLCELMRALAHLGRQAEAEAAWQEARALAEEEGDRWLLGYGEEILGDLAYAAGRWEEAMRHYVASCAWLAHHHRVASHQAQRRVLERLLACPLETVPALVQAVREDWRQRGLAEAAPELDQACEEILRLLPTPDRWPGPRPSP</sequence>
<dbReference type="AlphaFoldDB" id="A0A455T1E3"/>
<dbReference type="SUPFAM" id="SSF52540">
    <property type="entry name" value="P-loop containing nucleoside triphosphate hydrolases"/>
    <property type="match status" value="1"/>
</dbReference>
<dbReference type="SMART" id="SM00028">
    <property type="entry name" value="TPR"/>
    <property type="match status" value="6"/>
</dbReference>
<protein>
    <submittedName>
        <fullName evidence="1">Uncharacterized protein</fullName>
    </submittedName>
</protein>
<dbReference type="InterPro" id="IPR027417">
    <property type="entry name" value="P-loop_NTPase"/>
</dbReference>
<proteinExistence type="predicted"/>
<dbReference type="Gene3D" id="1.25.40.10">
    <property type="entry name" value="Tetratricopeptide repeat domain"/>
    <property type="match status" value="2"/>
</dbReference>
<evidence type="ECO:0000313" key="1">
    <source>
        <dbReference type="EMBL" id="BBH92255.1"/>
    </source>
</evidence>
<accession>A0A455T1E3</accession>
<organism evidence="1">
    <name type="scientific">Thermogemmatispora argillosa</name>
    <dbReference type="NCBI Taxonomy" id="2045280"/>
    <lineage>
        <taxon>Bacteria</taxon>
        <taxon>Bacillati</taxon>
        <taxon>Chloroflexota</taxon>
        <taxon>Ktedonobacteria</taxon>
        <taxon>Thermogemmatisporales</taxon>
        <taxon>Thermogemmatisporaceae</taxon>
        <taxon>Thermogemmatispora</taxon>
    </lineage>
</organism>
<name>A0A455T1E3_9CHLR</name>
<reference evidence="1" key="1">
    <citation type="submission" date="2018-12" db="EMBL/GenBank/DDBJ databases">
        <title>Novel natural products biosynthetic potential of the class Ktedonobacteria.</title>
        <authorList>
            <person name="Zheng Y."/>
            <person name="Saitou A."/>
            <person name="Wang C.M."/>
            <person name="Toyoda A."/>
            <person name="Minakuchi Y."/>
            <person name="Sekiguchi Y."/>
            <person name="Ueda K."/>
            <person name="Takano H."/>
            <person name="Sakai Y."/>
            <person name="Yokota A."/>
            <person name="Yabe S."/>
        </authorList>
    </citation>
    <scope>NUCLEOTIDE SEQUENCE</scope>
    <source>
        <strain evidence="1">A3-2</strain>
    </source>
</reference>
<dbReference type="InterPro" id="IPR011990">
    <property type="entry name" value="TPR-like_helical_dom_sf"/>
</dbReference>
<dbReference type="SUPFAM" id="SSF48452">
    <property type="entry name" value="TPR-like"/>
    <property type="match status" value="3"/>
</dbReference>
<gene>
    <name evidence="1" type="ORF">KTA_04540</name>
</gene>
<dbReference type="EMBL" id="AP019377">
    <property type="protein sequence ID" value="BBH92255.1"/>
    <property type="molecule type" value="Genomic_DNA"/>
</dbReference>
<dbReference type="InterPro" id="IPR019734">
    <property type="entry name" value="TPR_rpt"/>
</dbReference>